<comment type="caution">
    <text evidence="14">The sequence shown here is derived from an EMBL/GenBank/DDBJ whole genome shotgun (WGS) entry which is preliminary data.</text>
</comment>
<comment type="similarity">
    <text evidence="3">Belongs to the peptidase M24B family.</text>
</comment>
<dbReference type="GO" id="GO:0030145">
    <property type="term" value="F:manganese ion binding"/>
    <property type="evidence" value="ECO:0007669"/>
    <property type="project" value="InterPro"/>
</dbReference>
<keyword evidence="15" id="KW-1185">Reference proteome</keyword>
<evidence type="ECO:0000256" key="4">
    <source>
        <dbReference type="ARBA" id="ARBA00012574"/>
    </source>
</evidence>
<evidence type="ECO:0000256" key="7">
    <source>
        <dbReference type="ARBA" id="ARBA00022801"/>
    </source>
</evidence>
<dbReference type="InterPro" id="IPR036005">
    <property type="entry name" value="Creatinase/aminopeptidase-like"/>
</dbReference>
<dbReference type="PRINTS" id="PR00599">
    <property type="entry name" value="MAPEPTIDASE"/>
</dbReference>
<keyword evidence="5" id="KW-0645">Protease</keyword>
<dbReference type="InterPro" id="IPR052433">
    <property type="entry name" value="X-Pro_dipept-like"/>
</dbReference>
<dbReference type="CDD" id="cd01087">
    <property type="entry name" value="Prolidase"/>
    <property type="match status" value="1"/>
</dbReference>
<dbReference type="AlphaFoldDB" id="A0A6L9MWR7"/>
<name>A0A6L9MWR7_9ALTE</name>
<evidence type="ECO:0000256" key="1">
    <source>
        <dbReference type="ARBA" id="ARBA00001424"/>
    </source>
</evidence>
<keyword evidence="8" id="KW-0482">Metalloprotease</keyword>
<evidence type="ECO:0000256" key="5">
    <source>
        <dbReference type="ARBA" id="ARBA00022670"/>
    </source>
</evidence>
<keyword evidence="7 14" id="KW-0378">Hydrolase</keyword>
<evidence type="ECO:0000256" key="2">
    <source>
        <dbReference type="ARBA" id="ARBA00001936"/>
    </source>
</evidence>
<keyword evidence="6" id="KW-0479">Metal-binding</keyword>
<dbReference type="InterPro" id="IPR001131">
    <property type="entry name" value="Peptidase_M24B_aminopep-P_CS"/>
</dbReference>
<dbReference type="SMART" id="SM01011">
    <property type="entry name" value="AMP_N"/>
    <property type="match status" value="1"/>
</dbReference>
<accession>A0A6L9MWR7</accession>
<evidence type="ECO:0000313" key="14">
    <source>
        <dbReference type="EMBL" id="NDW22527.1"/>
    </source>
</evidence>
<gene>
    <name evidence="14" type="primary">pepP</name>
    <name evidence="14" type="ORF">GTW09_13420</name>
</gene>
<comment type="cofactor">
    <cofactor evidence="2">
        <name>Mn(2+)</name>
        <dbReference type="ChEBI" id="CHEBI:29035"/>
    </cofactor>
</comment>
<evidence type="ECO:0000313" key="15">
    <source>
        <dbReference type="Proteomes" id="UP000478837"/>
    </source>
</evidence>
<dbReference type="GO" id="GO:0070006">
    <property type="term" value="F:metalloaminopeptidase activity"/>
    <property type="evidence" value="ECO:0007669"/>
    <property type="project" value="InterPro"/>
</dbReference>
<dbReference type="Pfam" id="PF05195">
    <property type="entry name" value="AMP_N"/>
    <property type="match status" value="1"/>
</dbReference>
<dbReference type="InterPro" id="IPR007865">
    <property type="entry name" value="Aminopep_P_N"/>
</dbReference>
<evidence type="ECO:0000256" key="11">
    <source>
        <dbReference type="ARBA" id="ARBA00075356"/>
    </source>
</evidence>
<dbReference type="Gene3D" id="3.40.350.10">
    <property type="entry name" value="Creatinase/prolidase N-terminal domain"/>
    <property type="match status" value="1"/>
</dbReference>
<dbReference type="SUPFAM" id="SSF53092">
    <property type="entry name" value="Creatinase/prolidase N-terminal domain"/>
    <property type="match status" value="1"/>
</dbReference>
<evidence type="ECO:0000259" key="13">
    <source>
        <dbReference type="SMART" id="SM01011"/>
    </source>
</evidence>
<evidence type="ECO:0000256" key="10">
    <source>
        <dbReference type="ARBA" id="ARBA00069363"/>
    </source>
</evidence>
<evidence type="ECO:0000256" key="8">
    <source>
        <dbReference type="ARBA" id="ARBA00023049"/>
    </source>
</evidence>
<dbReference type="InterPro" id="IPR000994">
    <property type="entry name" value="Pept_M24"/>
</dbReference>
<dbReference type="PROSITE" id="PS00491">
    <property type="entry name" value="PROLINE_PEPTIDASE"/>
    <property type="match status" value="1"/>
</dbReference>
<comment type="catalytic activity">
    <reaction evidence="1">
        <text>Release of any N-terminal amino acid, including proline, that is linked to proline, even from a dipeptide or tripeptide.</text>
        <dbReference type="EC" id="3.4.11.9"/>
    </reaction>
</comment>
<dbReference type="InterPro" id="IPR029149">
    <property type="entry name" value="Creatin/AminoP/Spt16_N"/>
</dbReference>
<dbReference type="RefSeq" id="WP_163112288.1">
    <property type="nucleotide sequence ID" value="NZ_JAAAWP010000008.1"/>
</dbReference>
<evidence type="ECO:0000256" key="12">
    <source>
        <dbReference type="ARBA" id="ARBA00081411"/>
    </source>
</evidence>
<evidence type="ECO:0000256" key="9">
    <source>
        <dbReference type="ARBA" id="ARBA00023211"/>
    </source>
</evidence>
<dbReference type="NCBIfam" id="NF008131">
    <property type="entry name" value="PRK10879.1"/>
    <property type="match status" value="1"/>
</dbReference>
<protein>
    <recommendedName>
        <fullName evidence="10">Xaa-Pro aminopeptidase</fullName>
        <ecNumber evidence="4">3.4.11.9</ecNumber>
    </recommendedName>
    <alternativeName>
        <fullName evidence="11">Aminopeptidase P II</fullName>
    </alternativeName>
    <alternativeName>
        <fullName evidence="12">X-Pro aminopeptidase</fullName>
    </alternativeName>
</protein>
<dbReference type="Gene3D" id="3.90.230.10">
    <property type="entry name" value="Creatinase/methionine aminopeptidase superfamily"/>
    <property type="match status" value="1"/>
</dbReference>
<feature type="domain" description="Aminopeptidase P N-terminal" evidence="13">
    <location>
        <begin position="2"/>
        <end position="138"/>
    </location>
</feature>
<sequence length="437" mass="48411">MISAQEFISRQDRLLAQCQPNSVCIIPAASLVTRSRDTEYLFRQDSDFWYLTGFEEPNAWLIMSNNPRYGERYRAMVVQAKDKQAEIWQGKRLGADAALSRFSLDEAFEEQELEEALLEAMQGQDHLYAPIGANEQHDKILFTALKTLKGAPKSSLAPSAVHDVQPTLHEMRVYKSASEVAVMKAAAEITARAHKRAMQFAHPNCYEYQLEAELHHEFAMAGARSPAYGTIVGSGHNACILHYTENSAQINDGDLILIDAGAEYQGYAADITRTFPVNGVFSDEQKAIYNVVLKAQKSVLDMLAPGVTLPEAMRHSVEIITEGLVELGILKGSVAEHLENESWRQYYMHGLGHFLGLDVHDVGDYKQNDQDRPLAPGMVITVEPGIYIGEDTDAPARFKGIGVRIEDDVAITATGVDVLTADVPKEIDEIEELMAKA</sequence>
<keyword evidence="14" id="KW-0031">Aminopeptidase</keyword>
<dbReference type="EC" id="3.4.11.9" evidence="4"/>
<dbReference type="GO" id="GO:0005829">
    <property type="term" value="C:cytosol"/>
    <property type="evidence" value="ECO:0007669"/>
    <property type="project" value="TreeGrafter"/>
</dbReference>
<dbReference type="SUPFAM" id="SSF55920">
    <property type="entry name" value="Creatinase/aminopeptidase"/>
    <property type="match status" value="1"/>
</dbReference>
<evidence type="ECO:0000256" key="6">
    <source>
        <dbReference type="ARBA" id="ARBA00022723"/>
    </source>
</evidence>
<dbReference type="PANTHER" id="PTHR43226:SF4">
    <property type="entry name" value="XAA-PRO AMINOPEPTIDASE 3"/>
    <property type="match status" value="1"/>
</dbReference>
<dbReference type="PANTHER" id="PTHR43226">
    <property type="entry name" value="XAA-PRO AMINOPEPTIDASE 3"/>
    <property type="match status" value="1"/>
</dbReference>
<reference evidence="14 15" key="1">
    <citation type="submission" date="2020-01" db="EMBL/GenBank/DDBJ databases">
        <title>Genomes of bacteria type strains.</title>
        <authorList>
            <person name="Chen J."/>
            <person name="Zhu S."/>
            <person name="Yang J."/>
        </authorList>
    </citation>
    <scope>NUCLEOTIDE SEQUENCE [LARGE SCALE GENOMIC DNA]</scope>
    <source>
        <strain evidence="14 15">LMG 22958</strain>
    </source>
</reference>
<evidence type="ECO:0000256" key="3">
    <source>
        <dbReference type="ARBA" id="ARBA00008766"/>
    </source>
</evidence>
<keyword evidence="9" id="KW-0464">Manganese</keyword>
<organism evidence="14 15">
    <name type="scientific">Alteromonas hispanica</name>
    <dbReference type="NCBI Taxonomy" id="315421"/>
    <lineage>
        <taxon>Bacteria</taxon>
        <taxon>Pseudomonadati</taxon>
        <taxon>Pseudomonadota</taxon>
        <taxon>Gammaproteobacteria</taxon>
        <taxon>Alteromonadales</taxon>
        <taxon>Alteromonadaceae</taxon>
        <taxon>Alteromonas/Salinimonas group</taxon>
        <taxon>Alteromonas</taxon>
    </lineage>
</organism>
<proteinExistence type="inferred from homology"/>
<dbReference type="Pfam" id="PF00557">
    <property type="entry name" value="Peptidase_M24"/>
    <property type="match status" value="1"/>
</dbReference>
<dbReference type="EMBL" id="JAAAWP010000008">
    <property type="protein sequence ID" value="NDW22527.1"/>
    <property type="molecule type" value="Genomic_DNA"/>
</dbReference>
<dbReference type="Proteomes" id="UP000478837">
    <property type="component" value="Unassembled WGS sequence"/>
</dbReference>
<dbReference type="FunFam" id="3.90.230.10:FF:000002">
    <property type="entry name" value="Xaa-Pro aminopeptidase 3"/>
    <property type="match status" value="1"/>
</dbReference>
<dbReference type="InterPro" id="IPR001714">
    <property type="entry name" value="Pept_M24_MAP"/>
</dbReference>
<dbReference type="GO" id="GO:0006508">
    <property type="term" value="P:proteolysis"/>
    <property type="evidence" value="ECO:0007669"/>
    <property type="project" value="UniProtKB-KW"/>
</dbReference>